<reference evidence="3" key="1">
    <citation type="submission" date="2016-10" db="EMBL/GenBank/DDBJ databases">
        <authorList>
            <person name="Varghese N."/>
            <person name="Submissions S."/>
        </authorList>
    </citation>
    <scope>NUCLEOTIDE SEQUENCE [LARGE SCALE GENOMIC DNA]</scope>
    <source>
        <strain evidence="3">DSM 16858</strain>
    </source>
</reference>
<evidence type="ECO:0000313" key="3">
    <source>
        <dbReference type="Proteomes" id="UP000199181"/>
    </source>
</evidence>
<accession>A0A1I0D515</accession>
<name>A0A1I0D515_9BACT</name>
<dbReference type="Proteomes" id="UP000199181">
    <property type="component" value="Unassembled WGS sequence"/>
</dbReference>
<dbReference type="RefSeq" id="WP_245767189.1">
    <property type="nucleotide sequence ID" value="NZ_FOIJ01000002.1"/>
</dbReference>
<sequence>MNATRMIRRPEGRRGNEESTRIVRFAVPPQPAEEPTRIVRQPGAGRKAASLPARARPWLLPLSRFALVALVLGKERAPELLEGLGGREAARAKEHLTLLMGLSSAERQARVALEFGQRRDAAEQLRAVMQEASEPLRQEIFRRLPPYHQSLFPARAAGPAAPGVPGLGVLAERLIREATR</sequence>
<proteinExistence type="predicted"/>
<keyword evidence="3" id="KW-1185">Reference proteome</keyword>
<feature type="region of interest" description="Disordered" evidence="1">
    <location>
        <begin position="1"/>
        <end position="20"/>
    </location>
</feature>
<evidence type="ECO:0000313" key="2">
    <source>
        <dbReference type="EMBL" id="SET26572.1"/>
    </source>
</evidence>
<evidence type="ECO:0000256" key="1">
    <source>
        <dbReference type="SAM" id="MobiDB-lite"/>
    </source>
</evidence>
<organism evidence="2 3">
    <name type="scientific">Stigmatella erecta</name>
    <dbReference type="NCBI Taxonomy" id="83460"/>
    <lineage>
        <taxon>Bacteria</taxon>
        <taxon>Pseudomonadati</taxon>
        <taxon>Myxococcota</taxon>
        <taxon>Myxococcia</taxon>
        <taxon>Myxococcales</taxon>
        <taxon>Cystobacterineae</taxon>
        <taxon>Archangiaceae</taxon>
        <taxon>Stigmatella</taxon>
    </lineage>
</organism>
<gene>
    <name evidence="2" type="ORF">SAMN05443639_102364</name>
</gene>
<feature type="compositionally biased region" description="Basic and acidic residues" evidence="1">
    <location>
        <begin position="8"/>
        <end position="20"/>
    </location>
</feature>
<protein>
    <submittedName>
        <fullName evidence="2">Uncharacterized protein</fullName>
    </submittedName>
</protein>
<dbReference type="AlphaFoldDB" id="A0A1I0D515"/>
<dbReference type="EMBL" id="FOIJ01000002">
    <property type="protein sequence ID" value="SET26572.1"/>
    <property type="molecule type" value="Genomic_DNA"/>
</dbReference>